<evidence type="ECO:0000256" key="2">
    <source>
        <dbReference type="SAM" id="Phobius"/>
    </source>
</evidence>
<dbReference type="Proteomes" id="UP001241169">
    <property type="component" value="Unassembled WGS sequence"/>
</dbReference>
<feature type="region of interest" description="Disordered" evidence="1">
    <location>
        <begin position="1"/>
        <end position="21"/>
    </location>
</feature>
<organism evidence="3 4">
    <name type="scientific">Colletotrichum paranaense</name>
    <dbReference type="NCBI Taxonomy" id="1914294"/>
    <lineage>
        <taxon>Eukaryota</taxon>
        <taxon>Fungi</taxon>
        <taxon>Dikarya</taxon>
        <taxon>Ascomycota</taxon>
        <taxon>Pezizomycotina</taxon>
        <taxon>Sordariomycetes</taxon>
        <taxon>Hypocreomycetidae</taxon>
        <taxon>Glomerellales</taxon>
        <taxon>Glomerellaceae</taxon>
        <taxon>Colletotrichum</taxon>
        <taxon>Colletotrichum acutatum species complex</taxon>
    </lineage>
</organism>
<keyword evidence="4" id="KW-1185">Reference proteome</keyword>
<comment type="caution">
    <text evidence="3">The sequence shown here is derived from an EMBL/GenBank/DDBJ whole genome shotgun (WGS) entry which is preliminary data.</text>
</comment>
<keyword evidence="2" id="KW-0472">Membrane</keyword>
<feature type="region of interest" description="Disordered" evidence="1">
    <location>
        <begin position="516"/>
        <end position="560"/>
    </location>
</feature>
<feature type="transmembrane region" description="Helical" evidence="2">
    <location>
        <begin position="220"/>
        <end position="241"/>
    </location>
</feature>
<proteinExistence type="predicted"/>
<keyword evidence="2" id="KW-0812">Transmembrane</keyword>
<dbReference type="EMBL" id="MOPA01000002">
    <property type="protein sequence ID" value="KAK1544357.1"/>
    <property type="molecule type" value="Genomic_DNA"/>
</dbReference>
<dbReference type="GeneID" id="85370046"/>
<feature type="compositionally biased region" description="Low complexity" evidence="1">
    <location>
        <begin position="377"/>
        <end position="397"/>
    </location>
</feature>
<gene>
    <name evidence="3" type="ORF">CPAR01_01859</name>
</gene>
<keyword evidence="2" id="KW-1133">Transmembrane helix</keyword>
<protein>
    <submittedName>
        <fullName evidence="3">Uncharacterized protein</fullName>
    </submittedName>
</protein>
<feature type="region of interest" description="Disordered" evidence="1">
    <location>
        <begin position="252"/>
        <end position="272"/>
    </location>
</feature>
<sequence length="560" mass="59693">METGEDDHPELDKKEEAWGSVASNVSDPQKCIEECRAQVLARVVPGFNGSRYNEVCKHLLADDKDAKNTLWELYCCDATECGVHLSGKPELGQDPSVNLVINVCQGIFAPVIKDPGPPPDDSICPISLNGPFINTDMRPSYKTDSRSREPLFTDFGIMATVPPEVMPSAASSTASSTASSASKTSAHLTTSATAYPTSFIPLANQSQTHRKDGLPTGIKVAIGTSSAIAFLAIIAFVICLFRRRSRDDYDHSLKSEIGHPNPQPDTSPTPLSSHLYAIREGIRTPLTPPPRLQQRRLLSTHVSLERPSININVSIPGTPLGTSVEKAGVFSSSPLSTPTPTATNRVPPKYDRSTKPYYGVSPPPNTFCQGTGGGPRSSGKTSSMSSAASGRTATTVSNVSSIAPRLTPSSWPMRPPRPHEKRLLIPDLVCPGPSPACSLPPAPPGSPSGPVSFHKKLLLQQLQQQQKRADDFDGVSAAVSNGWVPPRNPARGVTLEKESRDLCELTETYARESRERSSWGSWSIGGGGTGVGASSVQKGGGSVNSPVLEEADLEKIGGRY</sequence>
<evidence type="ECO:0000313" key="3">
    <source>
        <dbReference type="EMBL" id="KAK1544357.1"/>
    </source>
</evidence>
<evidence type="ECO:0000313" key="4">
    <source>
        <dbReference type="Proteomes" id="UP001241169"/>
    </source>
</evidence>
<feature type="compositionally biased region" description="Low complexity" evidence="1">
    <location>
        <begin position="331"/>
        <end position="343"/>
    </location>
</feature>
<dbReference type="RefSeq" id="XP_060353475.1">
    <property type="nucleotide sequence ID" value="XM_060486147.1"/>
</dbReference>
<accession>A0ABQ9SZ94</accession>
<feature type="region of interest" description="Disordered" evidence="1">
    <location>
        <begin position="331"/>
        <end position="419"/>
    </location>
</feature>
<reference evidence="3 4" key="1">
    <citation type="submission" date="2016-10" db="EMBL/GenBank/DDBJ databases">
        <title>The genome sequence of Colletotrichum fioriniae PJ7.</title>
        <authorList>
            <person name="Baroncelli R."/>
        </authorList>
    </citation>
    <scope>NUCLEOTIDE SEQUENCE [LARGE SCALE GENOMIC DNA]</scope>
    <source>
        <strain evidence="3 4">IMI 384185</strain>
    </source>
</reference>
<name>A0ABQ9SZ94_9PEZI</name>
<evidence type="ECO:0000256" key="1">
    <source>
        <dbReference type="SAM" id="MobiDB-lite"/>
    </source>
</evidence>